<protein>
    <recommendedName>
        <fullName evidence="3">PilZ domain-containing protein</fullName>
    </recommendedName>
</protein>
<dbReference type="EMBL" id="JACHNH010000001">
    <property type="protein sequence ID" value="MBB4763588.1"/>
    <property type="molecule type" value="Genomic_DNA"/>
</dbReference>
<reference evidence="1 2" key="1">
    <citation type="submission" date="2020-08" db="EMBL/GenBank/DDBJ databases">
        <title>Sequencing the genomes of 1000 actinobacteria strains.</title>
        <authorList>
            <person name="Klenk H.-P."/>
        </authorList>
    </citation>
    <scope>NUCLEOTIDE SEQUENCE [LARGE SCALE GENOMIC DNA]</scope>
    <source>
        <strain evidence="1 2">DSM 43149</strain>
    </source>
</reference>
<dbReference type="AlphaFoldDB" id="A0A7W7HZE1"/>
<sequence>MVTVPAGSTLLLRCPGEQPLALIAVAEVSAAFLAELPPIPVLGPDAPGTRHFGILELVSSAGVTWVEAELREGTLTLTGEPPTDVVQRRGAARRPGTYAATGTAELDSEPGRRLVAVSGQVEDVSTSGLLLRAAPTGGVHLPPGIVRTLLHISMPWGDMAATVKTVDQRADQLRGTYEWMGPADEEALRAFCSAR</sequence>
<dbReference type="RefSeq" id="WP_184994883.1">
    <property type="nucleotide sequence ID" value="NZ_BOMK01000020.1"/>
</dbReference>
<organism evidence="1 2">
    <name type="scientific">Actinoplanes digitatis</name>
    <dbReference type="NCBI Taxonomy" id="1868"/>
    <lineage>
        <taxon>Bacteria</taxon>
        <taxon>Bacillati</taxon>
        <taxon>Actinomycetota</taxon>
        <taxon>Actinomycetes</taxon>
        <taxon>Micromonosporales</taxon>
        <taxon>Micromonosporaceae</taxon>
        <taxon>Actinoplanes</taxon>
    </lineage>
</organism>
<evidence type="ECO:0000313" key="1">
    <source>
        <dbReference type="EMBL" id="MBB4763588.1"/>
    </source>
</evidence>
<keyword evidence="2" id="KW-1185">Reference proteome</keyword>
<evidence type="ECO:0008006" key="3">
    <source>
        <dbReference type="Google" id="ProtNLM"/>
    </source>
</evidence>
<gene>
    <name evidence="1" type="ORF">BJ971_004144</name>
</gene>
<dbReference type="Proteomes" id="UP000578112">
    <property type="component" value="Unassembled WGS sequence"/>
</dbReference>
<name>A0A7W7HZE1_9ACTN</name>
<proteinExistence type="predicted"/>
<evidence type="ECO:0000313" key="2">
    <source>
        <dbReference type="Proteomes" id="UP000578112"/>
    </source>
</evidence>
<comment type="caution">
    <text evidence="1">The sequence shown here is derived from an EMBL/GenBank/DDBJ whole genome shotgun (WGS) entry which is preliminary data.</text>
</comment>
<accession>A0A7W7HZE1</accession>